<feature type="binding site" evidence="3">
    <location>
        <begin position="236"/>
        <end position="240"/>
    </location>
    <ligand>
        <name>FAD</name>
        <dbReference type="ChEBI" id="CHEBI:57692"/>
    </ligand>
</feature>
<dbReference type="GO" id="GO:0003677">
    <property type="term" value="F:DNA binding"/>
    <property type="evidence" value="ECO:0007669"/>
    <property type="project" value="TreeGrafter"/>
</dbReference>
<dbReference type="RefSeq" id="WP_120192366.1">
    <property type="nucleotide sequence ID" value="NZ_RAPK01000007.1"/>
</dbReference>
<dbReference type="GO" id="GO:0003904">
    <property type="term" value="F:deoxyribodipyrimidine photo-lyase activity"/>
    <property type="evidence" value="ECO:0007669"/>
    <property type="project" value="TreeGrafter"/>
</dbReference>
<name>A0A419V678_9BACL</name>
<dbReference type="InterPro" id="IPR036134">
    <property type="entry name" value="Crypto/Photolyase_FAD-like_sf"/>
</dbReference>
<evidence type="ECO:0000256" key="1">
    <source>
        <dbReference type="ARBA" id="ARBA00022630"/>
    </source>
</evidence>
<feature type="binding site" evidence="3">
    <location>
        <position position="271"/>
    </location>
    <ligand>
        <name>FAD</name>
        <dbReference type="ChEBI" id="CHEBI:57692"/>
    </ligand>
</feature>
<dbReference type="SUPFAM" id="SSF48173">
    <property type="entry name" value="Cryptochrome/photolyase FAD-binding domain"/>
    <property type="match status" value="1"/>
</dbReference>
<dbReference type="Proteomes" id="UP000285120">
    <property type="component" value="Unassembled WGS sequence"/>
</dbReference>
<dbReference type="GO" id="GO:0071949">
    <property type="term" value="F:FAD binding"/>
    <property type="evidence" value="ECO:0007669"/>
    <property type="project" value="TreeGrafter"/>
</dbReference>
<proteinExistence type="inferred from homology"/>
<dbReference type="AlphaFoldDB" id="A0A419V678"/>
<evidence type="ECO:0000256" key="4">
    <source>
        <dbReference type="PIRSR" id="PIRSR602081-2"/>
    </source>
</evidence>
<dbReference type="Gene3D" id="3.40.50.620">
    <property type="entry name" value="HUPs"/>
    <property type="match status" value="1"/>
</dbReference>
<feature type="binding site" evidence="3">
    <location>
        <begin position="274"/>
        <end position="281"/>
    </location>
    <ligand>
        <name>FAD</name>
        <dbReference type="ChEBI" id="CHEBI:57692"/>
    </ligand>
</feature>
<dbReference type="InterPro" id="IPR002081">
    <property type="entry name" value="Cryptochrome/DNA_photolyase_1"/>
</dbReference>
<dbReference type="InterPro" id="IPR005101">
    <property type="entry name" value="Cryptochr/Photolyase_FAD-bd"/>
</dbReference>
<dbReference type="EMBL" id="RAPK01000007">
    <property type="protein sequence ID" value="RKD75493.1"/>
    <property type="molecule type" value="Genomic_DNA"/>
</dbReference>
<dbReference type="PROSITE" id="PS51645">
    <property type="entry name" value="PHR_CRY_ALPHA_BETA"/>
    <property type="match status" value="1"/>
</dbReference>
<feature type="site" description="Electron transfer via tryptophanyl radical" evidence="4">
    <location>
        <position position="381"/>
    </location>
</feature>
<comment type="similarity">
    <text evidence="5">Belongs to the DNA photolyase family.</text>
</comment>
<dbReference type="InterPro" id="IPR006050">
    <property type="entry name" value="DNA_photolyase_N"/>
</dbReference>
<keyword evidence="8" id="KW-1185">Reference proteome</keyword>
<evidence type="ECO:0000256" key="3">
    <source>
        <dbReference type="PIRSR" id="PIRSR602081-1"/>
    </source>
</evidence>
<dbReference type="InterPro" id="IPR036155">
    <property type="entry name" value="Crypto/Photolyase_N_sf"/>
</dbReference>
<dbReference type="Gene3D" id="1.10.579.10">
    <property type="entry name" value="DNA Cyclobutane Dipyrimidine Photolyase, subunit A, domain 3"/>
    <property type="match status" value="1"/>
</dbReference>
<evidence type="ECO:0000256" key="5">
    <source>
        <dbReference type="RuleBase" id="RU004182"/>
    </source>
</evidence>
<evidence type="ECO:0000313" key="7">
    <source>
        <dbReference type="EMBL" id="RKD75493.1"/>
    </source>
</evidence>
<keyword evidence="1 3" id="KW-0285">Flavoprotein</keyword>
<dbReference type="OrthoDB" id="9772484at2"/>
<dbReference type="PANTHER" id="PTHR11455:SF9">
    <property type="entry name" value="CRYPTOCHROME CIRCADIAN CLOCK 5 ISOFORM X1"/>
    <property type="match status" value="1"/>
</dbReference>
<gene>
    <name evidence="7" type="ORF">ATL39_1192</name>
</gene>
<evidence type="ECO:0000259" key="6">
    <source>
        <dbReference type="PROSITE" id="PS51645"/>
    </source>
</evidence>
<feature type="domain" description="Photolyase/cryptochrome alpha/beta" evidence="6">
    <location>
        <begin position="3"/>
        <end position="135"/>
    </location>
</feature>
<protein>
    <submittedName>
        <fullName evidence="7">Deoxyribodipyrimidine photo-lyase</fullName>
    </submittedName>
</protein>
<keyword evidence="5" id="KW-0157">Chromophore</keyword>
<comment type="cofactor">
    <cofactor evidence="3">
        <name>FAD</name>
        <dbReference type="ChEBI" id="CHEBI:57692"/>
    </cofactor>
    <text evidence="3">Binds 1 FAD per subunit.</text>
</comment>
<feature type="binding site" evidence="3">
    <location>
        <position position="224"/>
    </location>
    <ligand>
        <name>FAD</name>
        <dbReference type="ChEBI" id="CHEBI:57692"/>
    </ligand>
</feature>
<keyword evidence="7" id="KW-0456">Lyase</keyword>
<accession>A0A419V678</accession>
<organism evidence="7 8">
    <name type="scientific">Sinobaca qinghaiensis</name>
    <dbReference type="NCBI Taxonomy" id="342944"/>
    <lineage>
        <taxon>Bacteria</taxon>
        <taxon>Bacillati</taxon>
        <taxon>Bacillota</taxon>
        <taxon>Bacilli</taxon>
        <taxon>Bacillales</taxon>
        <taxon>Sporolactobacillaceae</taxon>
        <taxon>Sinobaca</taxon>
    </lineage>
</organism>
<dbReference type="Gene3D" id="1.25.40.80">
    <property type="match status" value="1"/>
</dbReference>
<feature type="site" description="Electron transfer via tryptophanyl radical" evidence="4">
    <location>
        <position position="358"/>
    </location>
</feature>
<comment type="caution">
    <text evidence="7">The sequence shown here is derived from an EMBL/GenBank/DDBJ whole genome shotgun (WGS) entry which is preliminary data.</text>
</comment>
<evidence type="ECO:0000313" key="8">
    <source>
        <dbReference type="Proteomes" id="UP000285120"/>
    </source>
</evidence>
<dbReference type="SUPFAM" id="SSF52425">
    <property type="entry name" value="Cryptochrome/photolyase, N-terminal domain"/>
    <property type="match status" value="1"/>
</dbReference>
<dbReference type="GO" id="GO:0009416">
    <property type="term" value="P:response to light stimulus"/>
    <property type="evidence" value="ECO:0007669"/>
    <property type="project" value="TreeGrafter"/>
</dbReference>
<keyword evidence="2 3" id="KW-0274">FAD</keyword>
<dbReference type="InterPro" id="IPR014729">
    <property type="entry name" value="Rossmann-like_a/b/a_fold"/>
</dbReference>
<reference evidence="7 8" key="1">
    <citation type="submission" date="2018-09" db="EMBL/GenBank/DDBJ databases">
        <title>Genomic Encyclopedia of Archaeal and Bacterial Type Strains, Phase II (KMG-II): from individual species to whole genera.</title>
        <authorList>
            <person name="Goeker M."/>
        </authorList>
    </citation>
    <scope>NUCLEOTIDE SEQUENCE [LARGE SCALE GENOMIC DNA]</scope>
    <source>
        <strain evidence="7 8">DSM 17008</strain>
    </source>
</reference>
<sequence length="474" mass="55990">MAETALLWFRRDLRLTDNHAMYALEQWLQEDNSRTWMAFFHIEKKRIEDPCPHHDYFFQNLEAFSKECKEKDIRLYIKVGKIGKVFESLGKEKEISAVFFNEDEVPRAVKRDEKARKGLKQAVFYPFKDAHFHASDEVLKKDDSYYEVFTPYYRSWFKKQKDKPFRADPAFLASRQVNKALSDKKDRDILKEYNKQAETNWEKVKEQDALDRLDTFADDPVKYYENERDILAEDGTSRLSAYLKTGRISVRTIYEALLPKLEEEDKGAGTFLSELAWRDFYNMIHVSHPDLKNKELKEAYQSLSWSNNKENLDKWKNAETGYPVVDACMTQLNETGWMHNRGRMITASFLVKDFLEDWREGEQYFGRRLIDYDPSSNAGGWQWAASTGSDAVPYFRVFSPIRQSQRFDEKGEFIKKYLPVLKDVPSRFIHEPWKMSKEEQEKASCIIGKDYPEPIVDHAVQRKRAIAMFKGEDE</sequence>
<dbReference type="Pfam" id="PF03441">
    <property type="entry name" value="FAD_binding_7"/>
    <property type="match status" value="1"/>
</dbReference>
<feature type="binding site" evidence="3">
    <location>
        <begin position="371"/>
        <end position="373"/>
    </location>
    <ligand>
        <name>FAD</name>
        <dbReference type="ChEBI" id="CHEBI:57692"/>
    </ligand>
</feature>
<evidence type="ECO:0000256" key="2">
    <source>
        <dbReference type="ARBA" id="ARBA00022827"/>
    </source>
</evidence>
<dbReference type="Pfam" id="PF00875">
    <property type="entry name" value="DNA_photolyase"/>
    <property type="match status" value="1"/>
</dbReference>
<dbReference type="PRINTS" id="PR00147">
    <property type="entry name" value="DNAPHOTLYASE"/>
</dbReference>
<dbReference type="PANTHER" id="PTHR11455">
    <property type="entry name" value="CRYPTOCHROME"/>
    <property type="match status" value="1"/>
</dbReference>
<feature type="site" description="Electron transfer via tryptophanyl radical" evidence="4">
    <location>
        <position position="305"/>
    </location>
</feature>